<evidence type="ECO:0000256" key="5">
    <source>
        <dbReference type="SAM" id="MobiDB-lite"/>
    </source>
</evidence>
<feature type="compositionally biased region" description="Low complexity" evidence="5">
    <location>
        <begin position="196"/>
        <end position="206"/>
    </location>
</feature>
<evidence type="ECO:0000256" key="3">
    <source>
        <dbReference type="ARBA" id="ARBA00023242"/>
    </source>
</evidence>
<dbReference type="GO" id="GO:0003677">
    <property type="term" value="F:DNA binding"/>
    <property type="evidence" value="ECO:0007669"/>
    <property type="project" value="UniProtKB-UniRule"/>
</dbReference>
<dbReference type="Proteomes" id="UP001150538">
    <property type="component" value="Unassembled WGS sequence"/>
</dbReference>
<feature type="compositionally biased region" description="Low complexity" evidence="5">
    <location>
        <begin position="147"/>
        <end position="174"/>
    </location>
</feature>
<sequence length="255" mass="27652">MGKKKAVPVVISSDDARKLSDYFSKCSEIFQRISEEVAPPVPDLSKQDGHGQKRKRDPNEPKRTPSAYILFCKDQRDATHAENPEVDPKTITKLLAEKWSSLSEREKSVYEKLREQSQEKYLQDKAKYELSKKEANDEETDLEEDTPSLPSSPAKKPKTKAGAASASVTAVAAGVQKTPVKKSTRKKAGEITSPVPAGAAETPTTAGKKHKKKTLNGAAAAAAAAPTSPTADSTATPKKKKKVKKTKTPLQSQEL</sequence>
<dbReference type="AlphaFoldDB" id="A0A9W8DLU3"/>
<dbReference type="OrthoDB" id="1919336at2759"/>
<feature type="compositionally biased region" description="Low complexity" evidence="5">
    <location>
        <begin position="218"/>
        <end position="236"/>
    </location>
</feature>
<evidence type="ECO:0000259" key="6">
    <source>
        <dbReference type="PROSITE" id="PS50118"/>
    </source>
</evidence>
<dbReference type="InterPro" id="IPR009071">
    <property type="entry name" value="HMG_box_dom"/>
</dbReference>
<dbReference type="EMBL" id="JANBPU010000136">
    <property type="protein sequence ID" value="KAJ1915665.1"/>
    <property type="molecule type" value="Genomic_DNA"/>
</dbReference>
<comment type="subcellular location">
    <subcellularLocation>
        <location evidence="1">Nucleus</location>
    </subcellularLocation>
</comment>
<reference evidence="7" key="1">
    <citation type="submission" date="2022-07" db="EMBL/GenBank/DDBJ databases">
        <title>Phylogenomic reconstructions and comparative analyses of Kickxellomycotina fungi.</title>
        <authorList>
            <person name="Reynolds N.K."/>
            <person name="Stajich J.E."/>
            <person name="Barry K."/>
            <person name="Grigoriev I.V."/>
            <person name="Crous P."/>
            <person name="Smith M.E."/>
        </authorList>
    </citation>
    <scope>NUCLEOTIDE SEQUENCE</scope>
    <source>
        <strain evidence="7">NBRC 100468</strain>
    </source>
</reference>
<comment type="caution">
    <text evidence="7">The sequence shown here is derived from an EMBL/GenBank/DDBJ whole genome shotgun (WGS) entry which is preliminary data.</text>
</comment>
<feature type="domain" description="HMG box" evidence="6">
    <location>
        <begin position="61"/>
        <end position="129"/>
    </location>
</feature>
<feature type="compositionally biased region" description="Acidic residues" evidence="5">
    <location>
        <begin position="136"/>
        <end position="146"/>
    </location>
</feature>
<dbReference type="PANTHER" id="PTHR48112:SF32">
    <property type="entry name" value="HIGH MOBILITY GROUP PROTEIN B3"/>
    <property type="match status" value="1"/>
</dbReference>
<dbReference type="SUPFAM" id="SSF47095">
    <property type="entry name" value="HMG-box"/>
    <property type="match status" value="1"/>
</dbReference>
<keyword evidence="3 4" id="KW-0539">Nucleus</keyword>
<feature type="compositionally biased region" description="Basic residues" evidence="5">
    <location>
        <begin position="237"/>
        <end position="247"/>
    </location>
</feature>
<evidence type="ECO:0000313" key="7">
    <source>
        <dbReference type="EMBL" id="KAJ1915665.1"/>
    </source>
</evidence>
<evidence type="ECO:0000256" key="2">
    <source>
        <dbReference type="ARBA" id="ARBA00023125"/>
    </source>
</evidence>
<dbReference type="InterPro" id="IPR036910">
    <property type="entry name" value="HMG_box_dom_sf"/>
</dbReference>
<feature type="region of interest" description="Disordered" evidence="5">
    <location>
        <begin position="103"/>
        <end position="255"/>
    </location>
</feature>
<dbReference type="GO" id="GO:0005634">
    <property type="term" value="C:nucleus"/>
    <property type="evidence" value="ECO:0007669"/>
    <property type="project" value="UniProtKB-SubCell"/>
</dbReference>
<evidence type="ECO:0000256" key="1">
    <source>
        <dbReference type="ARBA" id="ARBA00004123"/>
    </source>
</evidence>
<feature type="region of interest" description="Disordered" evidence="5">
    <location>
        <begin position="37"/>
        <end position="68"/>
    </location>
</feature>
<dbReference type="Pfam" id="PF00505">
    <property type="entry name" value="HMG_box"/>
    <property type="match status" value="1"/>
</dbReference>
<keyword evidence="8" id="KW-1185">Reference proteome</keyword>
<dbReference type="InterPro" id="IPR050342">
    <property type="entry name" value="HMGB"/>
</dbReference>
<evidence type="ECO:0000313" key="8">
    <source>
        <dbReference type="Proteomes" id="UP001150538"/>
    </source>
</evidence>
<feature type="compositionally biased region" description="Basic and acidic residues" evidence="5">
    <location>
        <begin position="45"/>
        <end position="63"/>
    </location>
</feature>
<dbReference type="SMART" id="SM00398">
    <property type="entry name" value="HMG"/>
    <property type="match status" value="1"/>
</dbReference>
<feature type="DNA-binding region" description="HMG box" evidence="4">
    <location>
        <begin position="61"/>
        <end position="129"/>
    </location>
</feature>
<accession>A0A9W8DLU3</accession>
<dbReference type="Gene3D" id="1.10.30.10">
    <property type="entry name" value="High mobility group box domain"/>
    <property type="match status" value="1"/>
</dbReference>
<dbReference type="PANTHER" id="PTHR48112">
    <property type="entry name" value="HIGH MOBILITY GROUP PROTEIN DSP1"/>
    <property type="match status" value="1"/>
</dbReference>
<feature type="compositionally biased region" description="Basic and acidic residues" evidence="5">
    <location>
        <begin position="103"/>
        <end position="135"/>
    </location>
</feature>
<gene>
    <name evidence="7" type="ORF">H4219_004195</name>
</gene>
<protein>
    <recommendedName>
        <fullName evidence="6">HMG box domain-containing protein</fullName>
    </recommendedName>
</protein>
<keyword evidence="2 4" id="KW-0238">DNA-binding</keyword>
<proteinExistence type="predicted"/>
<name>A0A9W8DLU3_9FUNG</name>
<evidence type="ECO:0000256" key="4">
    <source>
        <dbReference type="PROSITE-ProRule" id="PRU00267"/>
    </source>
</evidence>
<dbReference type="PROSITE" id="PS50118">
    <property type="entry name" value="HMG_BOX_2"/>
    <property type="match status" value="1"/>
</dbReference>
<organism evidence="7 8">
    <name type="scientific">Mycoemilia scoparia</name>
    <dbReference type="NCBI Taxonomy" id="417184"/>
    <lineage>
        <taxon>Eukaryota</taxon>
        <taxon>Fungi</taxon>
        <taxon>Fungi incertae sedis</taxon>
        <taxon>Zoopagomycota</taxon>
        <taxon>Kickxellomycotina</taxon>
        <taxon>Kickxellomycetes</taxon>
        <taxon>Kickxellales</taxon>
        <taxon>Kickxellaceae</taxon>
        <taxon>Mycoemilia</taxon>
    </lineage>
</organism>